<evidence type="ECO:0000313" key="8">
    <source>
        <dbReference type="Proteomes" id="UP000242317"/>
    </source>
</evidence>
<evidence type="ECO:0000256" key="2">
    <source>
        <dbReference type="ARBA" id="ARBA00022840"/>
    </source>
</evidence>
<feature type="binding site" evidence="4">
    <location>
        <begin position="9"/>
        <end position="16"/>
    </location>
    <ligand>
        <name>ATP</name>
        <dbReference type="ChEBI" id="CHEBI:30616"/>
    </ligand>
</feature>
<dbReference type="Proteomes" id="UP000242317">
    <property type="component" value="Unassembled WGS sequence"/>
</dbReference>
<dbReference type="RefSeq" id="WP_092617603.1">
    <property type="nucleotide sequence ID" value="NZ_FMYK01000003.1"/>
</dbReference>
<sequence>MKQILLVTGRSGSGKTSTLQVLEDLGFYTIDNLPLSLVPEIVNKLSTDPAMDQLALGLDIRNLQPDQISIDEVLSELRKIGTVEVLYLTAREEVLVSRYASSRRPHPLVHRFESLTECIRVEEELLYPVYRRATLTIDTSSKTVHELRHTLSVKLGQGDKLVVILQSFGFKHGIPLDADYVFDLRHLINPHWVNELRSYTGLDQQIQDFLSADEMVNAMYDDVHQFLEKWLPIFSQGHRHFITVSLGCTGGQHRSVYFVDRLAKALQAKWSVQVLHREMKHWS</sequence>
<dbReference type="InterPro" id="IPR053931">
    <property type="entry name" value="RapZ_C"/>
</dbReference>
<organism evidence="7 8">
    <name type="scientific">Acinetobacter marinus</name>
    <dbReference type="NCBI Taxonomy" id="281375"/>
    <lineage>
        <taxon>Bacteria</taxon>
        <taxon>Pseudomonadati</taxon>
        <taxon>Pseudomonadota</taxon>
        <taxon>Gammaproteobacteria</taxon>
        <taxon>Moraxellales</taxon>
        <taxon>Moraxellaceae</taxon>
        <taxon>Acinetobacter</taxon>
    </lineage>
</organism>
<gene>
    <name evidence="7" type="ORF">SAMN05421749_10355</name>
</gene>
<dbReference type="GO" id="GO:0005525">
    <property type="term" value="F:GTP binding"/>
    <property type="evidence" value="ECO:0007669"/>
    <property type="project" value="UniProtKB-UniRule"/>
</dbReference>
<dbReference type="InterPro" id="IPR053930">
    <property type="entry name" value="RapZ-like_N"/>
</dbReference>
<evidence type="ECO:0000313" key="7">
    <source>
        <dbReference type="EMBL" id="SDC06294.1"/>
    </source>
</evidence>
<dbReference type="InterPro" id="IPR005337">
    <property type="entry name" value="RapZ-like"/>
</dbReference>
<name>A0A1G6IIL7_9GAMM</name>
<dbReference type="EMBL" id="FMYK01000003">
    <property type="protein sequence ID" value="SDC06294.1"/>
    <property type="molecule type" value="Genomic_DNA"/>
</dbReference>
<dbReference type="PIRSF" id="PIRSF005052">
    <property type="entry name" value="P-loopkin"/>
    <property type="match status" value="1"/>
</dbReference>
<keyword evidence="3 4" id="KW-0342">GTP-binding</keyword>
<accession>A0A1G6IIL7</accession>
<dbReference type="Pfam" id="PF03668">
    <property type="entry name" value="RapZ-like_N"/>
    <property type="match status" value="1"/>
</dbReference>
<feature type="binding site" evidence="4">
    <location>
        <begin position="59"/>
        <end position="62"/>
    </location>
    <ligand>
        <name>GTP</name>
        <dbReference type="ChEBI" id="CHEBI:37565"/>
    </ligand>
</feature>
<proteinExistence type="inferred from homology"/>
<protein>
    <submittedName>
        <fullName evidence="7">UPF0042 nucleotide-binding protein</fullName>
    </submittedName>
</protein>
<feature type="domain" description="RapZ-like N-terminal" evidence="5">
    <location>
        <begin position="3"/>
        <end position="155"/>
    </location>
</feature>
<evidence type="ECO:0000259" key="6">
    <source>
        <dbReference type="Pfam" id="PF22740"/>
    </source>
</evidence>
<keyword evidence="2 4" id="KW-0067">ATP-binding</keyword>
<evidence type="ECO:0000256" key="1">
    <source>
        <dbReference type="ARBA" id="ARBA00022741"/>
    </source>
</evidence>
<keyword evidence="8" id="KW-1185">Reference proteome</keyword>
<evidence type="ECO:0000256" key="3">
    <source>
        <dbReference type="ARBA" id="ARBA00023134"/>
    </source>
</evidence>
<evidence type="ECO:0000256" key="4">
    <source>
        <dbReference type="HAMAP-Rule" id="MF_00636"/>
    </source>
</evidence>
<dbReference type="Gene3D" id="3.40.50.300">
    <property type="entry name" value="P-loop containing nucleotide triphosphate hydrolases"/>
    <property type="match status" value="1"/>
</dbReference>
<dbReference type="PANTHER" id="PTHR30448:SF0">
    <property type="entry name" value="RNASE ADAPTER PROTEIN RAPZ"/>
    <property type="match status" value="1"/>
</dbReference>
<reference evidence="8" key="1">
    <citation type="submission" date="2016-09" db="EMBL/GenBank/DDBJ databases">
        <authorList>
            <person name="Varghese N."/>
            <person name="Submissions S."/>
        </authorList>
    </citation>
    <scope>NUCLEOTIDE SEQUENCE [LARGE SCALE GENOMIC DNA]</scope>
    <source>
        <strain evidence="8">ANC 3699</strain>
    </source>
</reference>
<dbReference type="GO" id="GO:0005524">
    <property type="term" value="F:ATP binding"/>
    <property type="evidence" value="ECO:0007669"/>
    <property type="project" value="UniProtKB-UniRule"/>
</dbReference>
<dbReference type="OrthoDB" id="9784461at2"/>
<dbReference type="Pfam" id="PF22740">
    <property type="entry name" value="PapZ_C"/>
    <property type="match status" value="1"/>
</dbReference>
<dbReference type="HAMAP" id="MF_00636">
    <property type="entry name" value="RapZ_like"/>
    <property type="match status" value="1"/>
</dbReference>
<dbReference type="NCBIfam" id="NF003828">
    <property type="entry name" value="PRK05416.1"/>
    <property type="match status" value="1"/>
</dbReference>
<feature type="domain" description="RapZ C-terminal" evidence="6">
    <location>
        <begin position="162"/>
        <end position="280"/>
    </location>
</feature>
<dbReference type="SUPFAM" id="SSF52540">
    <property type="entry name" value="P-loop containing nucleoside triphosphate hydrolases"/>
    <property type="match status" value="1"/>
</dbReference>
<dbReference type="PANTHER" id="PTHR30448">
    <property type="entry name" value="RNASE ADAPTER PROTEIN RAPZ"/>
    <property type="match status" value="1"/>
</dbReference>
<dbReference type="InterPro" id="IPR027417">
    <property type="entry name" value="P-loop_NTPase"/>
</dbReference>
<keyword evidence="1 4" id="KW-0547">Nucleotide-binding</keyword>
<evidence type="ECO:0000259" key="5">
    <source>
        <dbReference type="Pfam" id="PF03668"/>
    </source>
</evidence>
<dbReference type="AlphaFoldDB" id="A0A1G6IIL7"/>